<sequence>MKAEHLCKTKWCRNDRGAKSPVCSKCAMRKWRARNPMKAQYLWLCRSAEKRGIAVTITFDEFSAWAIENDYFTRVGRSPDSVHCDRIDSTRGYSLDNIRILTASINCSKGAWSERKSYYEHNYSGAESGAIDCPF</sequence>
<evidence type="ECO:0000313" key="1">
    <source>
        <dbReference type="EMBL" id="CAB4163161.1"/>
    </source>
</evidence>
<accession>A0A6J5P1J2</accession>
<gene>
    <name evidence="1" type="ORF">UFOVP813_3</name>
</gene>
<organism evidence="1">
    <name type="scientific">uncultured Caudovirales phage</name>
    <dbReference type="NCBI Taxonomy" id="2100421"/>
    <lineage>
        <taxon>Viruses</taxon>
        <taxon>Duplodnaviria</taxon>
        <taxon>Heunggongvirae</taxon>
        <taxon>Uroviricota</taxon>
        <taxon>Caudoviricetes</taxon>
        <taxon>Peduoviridae</taxon>
        <taxon>Maltschvirus</taxon>
        <taxon>Maltschvirus maltsch</taxon>
    </lineage>
</organism>
<name>A0A6J5P1J2_9CAUD</name>
<protein>
    <submittedName>
        <fullName evidence="1">Uncharacterized protein</fullName>
    </submittedName>
</protein>
<reference evidence="1" key="1">
    <citation type="submission" date="2020-04" db="EMBL/GenBank/DDBJ databases">
        <authorList>
            <person name="Chiriac C."/>
            <person name="Salcher M."/>
            <person name="Ghai R."/>
            <person name="Kavagutti S V."/>
        </authorList>
    </citation>
    <scope>NUCLEOTIDE SEQUENCE</scope>
</reference>
<proteinExistence type="predicted"/>
<dbReference type="EMBL" id="LR796743">
    <property type="protein sequence ID" value="CAB4163161.1"/>
    <property type="molecule type" value="Genomic_DNA"/>
</dbReference>